<feature type="region of interest" description="Disordered" evidence="1">
    <location>
        <begin position="151"/>
        <end position="224"/>
    </location>
</feature>
<dbReference type="EMBL" id="JAIWYP010000001">
    <property type="protein sequence ID" value="KAH3888640.1"/>
    <property type="molecule type" value="Genomic_DNA"/>
</dbReference>
<reference evidence="2" key="1">
    <citation type="journal article" date="2019" name="bioRxiv">
        <title>The Genome of the Zebra Mussel, Dreissena polymorpha: A Resource for Invasive Species Research.</title>
        <authorList>
            <person name="McCartney M.A."/>
            <person name="Auch B."/>
            <person name="Kono T."/>
            <person name="Mallez S."/>
            <person name="Zhang Y."/>
            <person name="Obille A."/>
            <person name="Becker A."/>
            <person name="Abrahante J.E."/>
            <person name="Garbe J."/>
            <person name="Badalamenti J.P."/>
            <person name="Herman A."/>
            <person name="Mangelson H."/>
            <person name="Liachko I."/>
            <person name="Sullivan S."/>
            <person name="Sone E.D."/>
            <person name="Koren S."/>
            <person name="Silverstein K.A.T."/>
            <person name="Beckman K.B."/>
            <person name="Gohl D.M."/>
        </authorList>
    </citation>
    <scope>NUCLEOTIDE SEQUENCE</scope>
    <source>
        <strain evidence="2">Duluth1</strain>
        <tissue evidence="2">Whole animal</tissue>
    </source>
</reference>
<comment type="caution">
    <text evidence="2">The sequence shown here is derived from an EMBL/GenBank/DDBJ whole genome shotgun (WGS) entry which is preliminary data.</text>
</comment>
<evidence type="ECO:0000313" key="2">
    <source>
        <dbReference type="EMBL" id="KAH3888640.1"/>
    </source>
</evidence>
<evidence type="ECO:0000256" key="1">
    <source>
        <dbReference type="SAM" id="MobiDB-lite"/>
    </source>
</evidence>
<evidence type="ECO:0000313" key="3">
    <source>
        <dbReference type="Proteomes" id="UP000828390"/>
    </source>
</evidence>
<keyword evidence="3" id="KW-1185">Reference proteome</keyword>
<proteinExistence type="predicted"/>
<organism evidence="2 3">
    <name type="scientific">Dreissena polymorpha</name>
    <name type="common">Zebra mussel</name>
    <name type="synonym">Mytilus polymorpha</name>
    <dbReference type="NCBI Taxonomy" id="45954"/>
    <lineage>
        <taxon>Eukaryota</taxon>
        <taxon>Metazoa</taxon>
        <taxon>Spiralia</taxon>
        <taxon>Lophotrochozoa</taxon>
        <taxon>Mollusca</taxon>
        <taxon>Bivalvia</taxon>
        <taxon>Autobranchia</taxon>
        <taxon>Heteroconchia</taxon>
        <taxon>Euheterodonta</taxon>
        <taxon>Imparidentia</taxon>
        <taxon>Neoheterodontei</taxon>
        <taxon>Myida</taxon>
        <taxon>Dreissenoidea</taxon>
        <taxon>Dreissenidae</taxon>
        <taxon>Dreissena</taxon>
    </lineage>
</organism>
<gene>
    <name evidence="2" type="ORF">DPMN_012680</name>
</gene>
<dbReference type="AlphaFoldDB" id="A0A9D4N6G0"/>
<feature type="compositionally biased region" description="Polar residues" evidence="1">
    <location>
        <begin position="157"/>
        <end position="172"/>
    </location>
</feature>
<dbReference type="Proteomes" id="UP000828390">
    <property type="component" value="Unassembled WGS sequence"/>
</dbReference>
<reference evidence="2" key="2">
    <citation type="submission" date="2020-11" db="EMBL/GenBank/DDBJ databases">
        <authorList>
            <person name="McCartney M.A."/>
            <person name="Auch B."/>
            <person name="Kono T."/>
            <person name="Mallez S."/>
            <person name="Becker A."/>
            <person name="Gohl D.M."/>
            <person name="Silverstein K.A.T."/>
            <person name="Koren S."/>
            <person name="Bechman K.B."/>
            <person name="Herman A."/>
            <person name="Abrahante J.E."/>
            <person name="Garbe J."/>
        </authorList>
    </citation>
    <scope>NUCLEOTIDE SEQUENCE</scope>
    <source>
        <strain evidence="2">Duluth1</strain>
        <tissue evidence="2">Whole animal</tissue>
    </source>
</reference>
<feature type="region of interest" description="Disordered" evidence="1">
    <location>
        <begin position="229"/>
        <end position="248"/>
    </location>
</feature>
<sequence length="508" mass="56190">MESFVKDKISNCARCIRSYGNPVGTVLTGLPKRPVGIDPQGPSRFVESSSHGNPVGIVQHGLPNFSTFIAHQGSSRFVSSSHGNPVGIAQHGLPNFFTGVVHQGSSRFVSSGYGNPAGIAPRPSRDCPVMGVNGGESSGYRYHTGDHQQEFFGYGNHQESSSRWFPTAGNTQRDQRSNSNSSVNRPSGAYGYNVAHNSREKRQLRHRSCHENLGRDGGSGKYLSARKRHAPMDGYGDEDVRSTKMTKSDSCPIRGCRGDFSLRHTLRSHLPEVMDLRVPVHDNLTRRRLGFLLAMGARVIREGTTLVDLIRFCSTMGYTLHGASGNPSQIEAAGALARASGEEAVAFLDLLHWSILTKLWALLPVNEQEFFRSTYALSLEERESRWPEAVDSHCHLDRWSRRVNVNLDINIWNSMACMSPLLDIEINLRAVVTNFCDPSTYPNNSLLETLYGVRCFLTISLHQSLEVYGRRHSEILYVTGKARGSWFRGSRARPLSALCRVAGASNLT</sequence>
<protein>
    <submittedName>
        <fullName evidence="2">Uncharacterized protein</fullName>
    </submittedName>
</protein>
<accession>A0A9D4N6G0</accession>
<name>A0A9D4N6G0_DREPO</name>